<dbReference type="RefSeq" id="WP_393164435.1">
    <property type="nucleotide sequence ID" value="NZ_JBICRM010000006.1"/>
</dbReference>
<gene>
    <name evidence="1" type="ORF">ACFLIM_11185</name>
</gene>
<proteinExistence type="predicted"/>
<protein>
    <submittedName>
        <fullName evidence="1">Uncharacterized protein</fullName>
    </submittedName>
</protein>
<name>A0ABW7AC83_9ACTN</name>
<dbReference type="EMBL" id="JBICRM010000006">
    <property type="protein sequence ID" value="MFG1703749.1"/>
    <property type="molecule type" value="Genomic_DNA"/>
</dbReference>
<sequence>MSSLGGKSALRITDALDARHGALAQYVGQAGSVQLAELVVGHAVRDDADLLCRGTQLGQCLQHAQITSHDVQHALAIGGPQLVGRFRQQETLACLAEDDLLMRLPVPVQGDEPGHALRASRRCSANSSAQCKNAVSRLM</sequence>
<accession>A0ABW7AC83</accession>
<organism evidence="1 2">
    <name type="scientific">Nonomuraea marmarensis</name>
    <dbReference type="NCBI Taxonomy" id="3351344"/>
    <lineage>
        <taxon>Bacteria</taxon>
        <taxon>Bacillati</taxon>
        <taxon>Actinomycetota</taxon>
        <taxon>Actinomycetes</taxon>
        <taxon>Streptosporangiales</taxon>
        <taxon>Streptosporangiaceae</taxon>
        <taxon>Nonomuraea</taxon>
    </lineage>
</organism>
<dbReference type="Proteomes" id="UP001603978">
    <property type="component" value="Unassembled WGS sequence"/>
</dbReference>
<evidence type="ECO:0000313" key="2">
    <source>
        <dbReference type="Proteomes" id="UP001603978"/>
    </source>
</evidence>
<evidence type="ECO:0000313" key="1">
    <source>
        <dbReference type="EMBL" id="MFG1703749.1"/>
    </source>
</evidence>
<keyword evidence="2" id="KW-1185">Reference proteome</keyword>
<comment type="caution">
    <text evidence="1">The sequence shown here is derived from an EMBL/GenBank/DDBJ whole genome shotgun (WGS) entry which is preliminary data.</text>
</comment>
<reference evidence="1 2" key="1">
    <citation type="submission" date="2024-10" db="EMBL/GenBank/DDBJ databases">
        <authorList>
            <person name="Topkara A.R."/>
            <person name="Saygin H."/>
        </authorList>
    </citation>
    <scope>NUCLEOTIDE SEQUENCE [LARGE SCALE GENOMIC DNA]</scope>
    <source>
        <strain evidence="1 2">M3C6</strain>
    </source>
</reference>